<reference evidence="7 8" key="1">
    <citation type="submission" date="2020-04" db="EMBL/GenBank/DDBJ databases">
        <authorList>
            <person name="Hitch T.C.A."/>
            <person name="Wylensek D."/>
            <person name="Clavel T."/>
        </authorList>
    </citation>
    <scope>NUCLEOTIDE SEQUENCE [LARGE SCALE GENOMIC DNA]</scope>
    <source>
        <strain evidence="7 8">PG-130-P53-12</strain>
    </source>
</reference>
<dbReference type="AlphaFoldDB" id="A0A848B5C5"/>
<evidence type="ECO:0000313" key="8">
    <source>
        <dbReference type="Proteomes" id="UP000543804"/>
    </source>
</evidence>
<name>A0A848B5C5_9FIRM</name>
<gene>
    <name evidence="7" type="ORF">HF878_08590</name>
</gene>
<dbReference type="InterPro" id="IPR003339">
    <property type="entry name" value="ABC/ECF_trnsptr_transmembrane"/>
</dbReference>
<comment type="caution">
    <text evidence="7">The sequence shown here is derived from an EMBL/GenBank/DDBJ whole genome shotgun (WGS) entry which is preliminary data.</text>
</comment>
<keyword evidence="3 6" id="KW-0812">Transmembrane</keyword>
<dbReference type="PANTHER" id="PTHR34857">
    <property type="entry name" value="SLL0384 PROTEIN"/>
    <property type="match status" value="1"/>
</dbReference>
<evidence type="ECO:0000256" key="1">
    <source>
        <dbReference type="ARBA" id="ARBA00004141"/>
    </source>
</evidence>
<dbReference type="CDD" id="cd16914">
    <property type="entry name" value="EcfT"/>
    <property type="match status" value="1"/>
</dbReference>
<accession>A0A848B5C5</accession>
<dbReference type="GO" id="GO:0005886">
    <property type="term" value="C:plasma membrane"/>
    <property type="evidence" value="ECO:0007669"/>
    <property type="project" value="UniProtKB-ARBA"/>
</dbReference>
<protein>
    <submittedName>
        <fullName evidence="7">Cobalt ABC transporter permease</fullName>
    </submittedName>
</protein>
<dbReference type="Proteomes" id="UP000543804">
    <property type="component" value="Unassembled WGS sequence"/>
</dbReference>
<organism evidence="7 8">
    <name type="scientific">Selenomonas bovis</name>
    <dbReference type="NCBI Taxonomy" id="416586"/>
    <lineage>
        <taxon>Bacteria</taxon>
        <taxon>Bacillati</taxon>
        <taxon>Bacillota</taxon>
        <taxon>Negativicutes</taxon>
        <taxon>Selenomonadales</taxon>
        <taxon>Selenomonadaceae</taxon>
        <taxon>Selenomonas</taxon>
    </lineage>
</organism>
<keyword evidence="2" id="KW-1003">Cell membrane</keyword>
<feature type="transmembrane region" description="Helical" evidence="6">
    <location>
        <begin position="52"/>
        <end position="85"/>
    </location>
</feature>
<feature type="transmembrane region" description="Helical" evidence="6">
    <location>
        <begin position="128"/>
        <end position="146"/>
    </location>
</feature>
<evidence type="ECO:0000256" key="5">
    <source>
        <dbReference type="ARBA" id="ARBA00023136"/>
    </source>
</evidence>
<keyword evidence="8" id="KW-1185">Reference proteome</keyword>
<evidence type="ECO:0000313" key="7">
    <source>
        <dbReference type="EMBL" id="NMD99519.1"/>
    </source>
</evidence>
<sequence>MELPAWACKDEAYRPTRDRDAFLSRSFLRVMQALAALRLSGARALRWSPQGLLALLFCWVLLTALAAGLPFLGCQLALLLAALMFCDGRCLRRVLGAALAAAVFSLLLAAPAVFWGAGRALLLPVKSFLTLGAVLLVGETVPWHALTGALASLRVPQTVIFLLDTTLRAIFLLGEEAGALLTALKLRSVGRNRRKQRAAGAVLGTLFLRAQRLSEATYEAMVCRGFTGVYPRARAAAGLGAAGVLLPLLAAAFDVLLFLWLEGALARWGVFG</sequence>
<comment type="subcellular location">
    <subcellularLocation>
        <location evidence="1">Membrane</location>
        <topology evidence="1">Multi-pass membrane protein</topology>
    </subcellularLocation>
</comment>
<dbReference type="EMBL" id="JABAFA010000035">
    <property type="protein sequence ID" value="NMD99519.1"/>
    <property type="molecule type" value="Genomic_DNA"/>
</dbReference>
<dbReference type="Pfam" id="PF02361">
    <property type="entry name" value="CbiQ"/>
    <property type="match status" value="1"/>
</dbReference>
<evidence type="ECO:0000256" key="2">
    <source>
        <dbReference type="ARBA" id="ARBA00022475"/>
    </source>
</evidence>
<evidence type="ECO:0000256" key="6">
    <source>
        <dbReference type="SAM" id="Phobius"/>
    </source>
</evidence>
<feature type="transmembrane region" description="Helical" evidence="6">
    <location>
        <begin position="239"/>
        <end position="261"/>
    </location>
</feature>
<proteinExistence type="predicted"/>
<evidence type="ECO:0000256" key="4">
    <source>
        <dbReference type="ARBA" id="ARBA00022989"/>
    </source>
</evidence>
<dbReference type="RefSeq" id="WP_170077826.1">
    <property type="nucleotide sequence ID" value="NZ_JABAFA010000035.1"/>
</dbReference>
<keyword evidence="5 6" id="KW-0472">Membrane</keyword>
<dbReference type="PANTHER" id="PTHR34857:SF2">
    <property type="entry name" value="SLL0384 PROTEIN"/>
    <property type="match status" value="1"/>
</dbReference>
<evidence type="ECO:0000256" key="3">
    <source>
        <dbReference type="ARBA" id="ARBA00022692"/>
    </source>
</evidence>
<feature type="transmembrane region" description="Helical" evidence="6">
    <location>
        <begin position="97"/>
        <end position="116"/>
    </location>
</feature>
<keyword evidence="4 6" id="KW-1133">Transmembrane helix</keyword>
<dbReference type="InterPro" id="IPR051611">
    <property type="entry name" value="ECF_transporter_component"/>
</dbReference>